<feature type="transmembrane region" description="Helical" evidence="1">
    <location>
        <begin position="25"/>
        <end position="49"/>
    </location>
</feature>
<gene>
    <name evidence="2" type="ORF">F3Y22_tig00110733pilonHSYRG00135</name>
</gene>
<name>A0A6A2ZTA4_HIBSY</name>
<keyword evidence="1" id="KW-0812">Transmembrane</keyword>
<organism evidence="2 3">
    <name type="scientific">Hibiscus syriacus</name>
    <name type="common">Rose of Sharon</name>
    <dbReference type="NCBI Taxonomy" id="106335"/>
    <lineage>
        <taxon>Eukaryota</taxon>
        <taxon>Viridiplantae</taxon>
        <taxon>Streptophyta</taxon>
        <taxon>Embryophyta</taxon>
        <taxon>Tracheophyta</taxon>
        <taxon>Spermatophyta</taxon>
        <taxon>Magnoliopsida</taxon>
        <taxon>eudicotyledons</taxon>
        <taxon>Gunneridae</taxon>
        <taxon>Pentapetalae</taxon>
        <taxon>rosids</taxon>
        <taxon>malvids</taxon>
        <taxon>Malvales</taxon>
        <taxon>Malvaceae</taxon>
        <taxon>Malvoideae</taxon>
        <taxon>Hibiscus</taxon>
    </lineage>
</organism>
<accession>A0A6A2ZTA4</accession>
<keyword evidence="1" id="KW-1133">Transmembrane helix</keyword>
<keyword evidence="1" id="KW-0472">Membrane</keyword>
<proteinExistence type="predicted"/>
<comment type="caution">
    <text evidence="2">The sequence shown here is derived from an EMBL/GenBank/DDBJ whole genome shotgun (WGS) entry which is preliminary data.</text>
</comment>
<dbReference type="EMBL" id="VEPZ02001094">
    <property type="protein sequence ID" value="KAE8695138.1"/>
    <property type="molecule type" value="Genomic_DNA"/>
</dbReference>
<dbReference type="AlphaFoldDB" id="A0A6A2ZTA4"/>
<evidence type="ECO:0000313" key="3">
    <source>
        <dbReference type="Proteomes" id="UP000436088"/>
    </source>
</evidence>
<dbReference type="Proteomes" id="UP000436088">
    <property type="component" value="Unassembled WGS sequence"/>
</dbReference>
<evidence type="ECO:0000313" key="2">
    <source>
        <dbReference type="EMBL" id="KAE8695138.1"/>
    </source>
</evidence>
<reference evidence="2" key="1">
    <citation type="submission" date="2019-09" db="EMBL/GenBank/DDBJ databases">
        <title>Draft genome information of white flower Hibiscus syriacus.</title>
        <authorList>
            <person name="Kim Y.-M."/>
        </authorList>
    </citation>
    <scope>NUCLEOTIDE SEQUENCE [LARGE SCALE GENOMIC DNA]</scope>
    <source>
        <strain evidence="2">YM2019G1</strain>
    </source>
</reference>
<keyword evidence="3" id="KW-1185">Reference proteome</keyword>
<protein>
    <submittedName>
        <fullName evidence="2">Uncharacterized protein</fullName>
    </submittedName>
</protein>
<sequence>MEVSERYVNASRGNKRLNKTPPMMIAAHSASVLSLLLVVPIVATGIMAFNNATVPPSVQTTFPYIFAICARWHFKL</sequence>
<evidence type="ECO:0000256" key="1">
    <source>
        <dbReference type="SAM" id="Phobius"/>
    </source>
</evidence>